<dbReference type="Pfam" id="PF01551">
    <property type="entry name" value="Peptidase_M23"/>
    <property type="match status" value="1"/>
</dbReference>
<gene>
    <name evidence="3" type="ORF">IEQ44_06465</name>
</gene>
<feature type="domain" description="M23ase beta-sheet core" evidence="2">
    <location>
        <begin position="93"/>
        <end position="192"/>
    </location>
</feature>
<reference evidence="3 4" key="1">
    <citation type="submission" date="2020-10" db="EMBL/GenBank/DDBJ databases">
        <title>Nocardioides sp. isolated from sludge.</title>
        <authorList>
            <person name="Zhang X."/>
        </authorList>
    </citation>
    <scope>NUCLEOTIDE SEQUENCE [LARGE SCALE GENOMIC DNA]</scope>
    <source>
        <strain evidence="3 4">Y6</strain>
    </source>
</reference>
<keyword evidence="4" id="KW-1185">Reference proteome</keyword>
<proteinExistence type="predicted"/>
<feature type="compositionally biased region" description="Low complexity" evidence="1">
    <location>
        <begin position="50"/>
        <end position="59"/>
    </location>
</feature>
<evidence type="ECO:0000256" key="1">
    <source>
        <dbReference type="SAM" id="MobiDB-lite"/>
    </source>
</evidence>
<comment type="caution">
    <text evidence="3">The sequence shown here is derived from an EMBL/GenBank/DDBJ whole genome shotgun (WGS) entry which is preliminary data.</text>
</comment>
<evidence type="ECO:0000313" key="3">
    <source>
        <dbReference type="EMBL" id="MBE7324290.1"/>
    </source>
</evidence>
<evidence type="ECO:0000259" key="2">
    <source>
        <dbReference type="Pfam" id="PF01551"/>
    </source>
</evidence>
<feature type="region of interest" description="Disordered" evidence="1">
    <location>
        <begin position="16"/>
        <end position="67"/>
    </location>
</feature>
<dbReference type="InterPro" id="IPR011055">
    <property type="entry name" value="Dup_hybrid_motif"/>
</dbReference>
<dbReference type="Proteomes" id="UP000756387">
    <property type="component" value="Unassembled WGS sequence"/>
</dbReference>
<evidence type="ECO:0000313" key="4">
    <source>
        <dbReference type="Proteomes" id="UP000756387"/>
    </source>
</evidence>
<organism evidence="3 4">
    <name type="scientific">Nocardioides malaquae</name>
    <dbReference type="NCBI Taxonomy" id="2773426"/>
    <lineage>
        <taxon>Bacteria</taxon>
        <taxon>Bacillati</taxon>
        <taxon>Actinomycetota</taxon>
        <taxon>Actinomycetes</taxon>
        <taxon>Propionibacteriales</taxon>
        <taxon>Nocardioidaceae</taxon>
        <taxon>Nocardioides</taxon>
    </lineage>
</organism>
<dbReference type="InterPro" id="IPR016047">
    <property type="entry name" value="M23ase_b-sheet_dom"/>
</dbReference>
<name>A0ABR9RSD0_9ACTN</name>
<dbReference type="EMBL" id="JADCSA010000005">
    <property type="protein sequence ID" value="MBE7324290.1"/>
    <property type="molecule type" value="Genomic_DNA"/>
</dbReference>
<accession>A0ABR9RSD0</accession>
<feature type="compositionally biased region" description="Low complexity" evidence="1">
    <location>
        <begin position="29"/>
        <end position="42"/>
    </location>
</feature>
<protein>
    <submittedName>
        <fullName evidence="3">Peptidoglycan DD-metalloendopeptidase family protein</fullName>
    </submittedName>
</protein>
<sequence>MVVVAGVTGLVVALSAWQEGRESPPPTPASAAPEATPDTPSGRPEPRRTPSPSASAEAPEPAPSHPVRKKVSYAFPIEGCAGSYAAEHHNYPATDIFAAQGCAFVSPVAGVVDEVGTVDRWSASDNRGADRGGKFVSVVGVDGVRYYGSHLSVVASGIRPGVRVQDGVRLGSVGETGSARGTGPHVHFGISWPGPPDQWWVRRGVVAPAPFLDAWRAGRNASPVAAVAEAERRLGPQSGECRQYC</sequence>
<dbReference type="CDD" id="cd12797">
    <property type="entry name" value="M23_peptidase"/>
    <property type="match status" value="1"/>
</dbReference>
<dbReference type="SUPFAM" id="SSF51261">
    <property type="entry name" value="Duplicated hybrid motif"/>
    <property type="match status" value="1"/>
</dbReference>
<dbReference type="Gene3D" id="2.70.70.10">
    <property type="entry name" value="Glucose Permease (Domain IIA)"/>
    <property type="match status" value="1"/>
</dbReference>